<dbReference type="RefSeq" id="WP_277564855.1">
    <property type="nucleotide sequence ID" value="NZ_JAPDHZ010000002.1"/>
</dbReference>
<dbReference type="Proteomes" id="UP001153387">
    <property type="component" value="Unassembled WGS sequence"/>
</dbReference>
<accession>A0A9X4QM60</accession>
<proteinExistence type="predicted"/>
<dbReference type="EMBL" id="JAPDHZ010000002">
    <property type="protein sequence ID" value="MDG0791075.1"/>
    <property type="molecule type" value="Genomic_DNA"/>
</dbReference>
<organism evidence="1 2">
    <name type="scientific">Cohnella ginsengisoli</name>
    <dbReference type="NCBI Taxonomy" id="425004"/>
    <lineage>
        <taxon>Bacteria</taxon>
        <taxon>Bacillati</taxon>
        <taxon>Bacillota</taxon>
        <taxon>Bacilli</taxon>
        <taxon>Bacillales</taxon>
        <taxon>Paenibacillaceae</taxon>
        <taxon>Cohnella</taxon>
    </lineage>
</organism>
<keyword evidence="2" id="KW-1185">Reference proteome</keyword>
<sequence length="48" mass="5066">MGMTGFAILLGFNLLGIVAERALHLPIPGNVIGLILFYGCLVPANRQA</sequence>
<name>A0A9X4QM60_9BACL</name>
<evidence type="ECO:0000313" key="1">
    <source>
        <dbReference type="EMBL" id="MDG0791075.1"/>
    </source>
</evidence>
<protein>
    <submittedName>
        <fullName evidence="1">Uncharacterized protein</fullName>
    </submittedName>
</protein>
<comment type="caution">
    <text evidence="1">The sequence shown here is derived from an EMBL/GenBank/DDBJ whole genome shotgun (WGS) entry which is preliminary data.</text>
</comment>
<gene>
    <name evidence="1" type="ORF">OMP38_09500</name>
</gene>
<reference evidence="1 2" key="1">
    <citation type="submission" date="2022-10" db="EMBL/GenBank/DDBJ databases">
        <title>Comparative genomic analysis of Cohnella hashimotonis sp. nov., isolated from the International Space Station.</title>
        <authorList>
            <person name="Simpson A."/>
            <person name="Venkateswaran K."/>
        </authorList>
    </citation>
    <scope>NUCLEOTIDE SEQUENCE [LARGE SCALE GENOMIC DNA]</scope>
    <source>
        <strain evidence="1 2">DSM 18997</strain>
    </source>
</reference>
<dbReference type="AlphaFoldDB" id="A0A9X4QM60"/>
<evidence type="ECO:0000313" key="2">
    <source>
        <dbReference type="Proteomes" id="UP001153387"/>
    </source>
</evidence>